<dbReference type="AlphaFoldDB" id="A0AAP0PA01"/>
<dbReference type="Gene3D" id="2.60.120.260">
    <property type="entry name" value="Galactose-binding domain-like"/>
    <property type="match status" value="1"/>
</dbReference>
<reference evidence="2 3" key="1">
    <citation type="submission" date="2024-01" db="EMBL/GenBank/DDBJ databases">
        <title>Genome assemblies of Stephania.</title>
        <authorList>
            <person name="Yang L."/>
        </authorList>
    </citation>
    <scope>NUCLEOTIDE SEQUENCE [LARGE SCALE GENOMIC DNA]</scope>
    <source>
        <strain evidence="2">JXDWG</strain>
        <tissue evidence="2">Leaf</tissue>
    </source>
</reference>
<evidence type="ECO:0000313" key="3">
    <source>
        <dbReference type="Proteomes" id="UP001419268"/>
    </source>
</evidence>
<keyword evidence="3" id="KW-1185">Reference proteome</keyword>
<protein>
    <recommendedName>
        <fullName evidence="1">Rhamnogalacturonan lyase domain-containing protein</fullName>
    </recommendedName>
</protein>
<accession>A0AAP0PA01</accession>
<evidence type="ECO:0000313" key="2">
    <source>
        <dbReference type="EMBL" id="KAK9133360.1"/>
    </source>
</evidence>
<dbReference type="EMBL" id="JBBNAG010000005">
    <property type="protein sequence ID" value="KAK9133360.1"/>
    <property type="molecule type" value="Genomic_DNA"/>
</dbReference>
<organism evidence="2 3">
    <name type="scientific">Stephania cephalantha</name>
    <dbReference type="NCBI Taxonomy" id="152367"/>
    <lineage>
        <taxon>Eukaryota</taxon>
        <taxon>Viridiplantae</taxon>
        <taxon>Streptophyta</taxon>
        <taxon>Embryophyta</taxon>
        <taxon>Tracheophyta</taxon>
        <taxon>Spermatophyta</taxon>
        <taxon>Magnoliopsida</taxon>
        <taxon>Ranunculales</taxon>
        <taxon>Menispermaceae</taxon>
        <taxon>Menispermoideae</taxon>
        <taxon>Cissampelideae</taxon>
        <taxon>Stephania</taxon>
    </lineage>
</organism>
<sequence>MRVRRDRENLNMVTLDNGLVKLTISRPAEGSLTVIQYGGMDNLLDVKSSQDSRGFILRSGVSGFYCYSIFELPTGSPALDLVQTRMVFTLRRDRVTDIQLGHLIYVPPRNGPTIWEIGYPDRNRSRYRRYGFWGRYTDLHTQSDLVFTIGVDDLKKDWFLVQVGKGGTEKYVPTTWEIKFNLGSLTSGSYTLRMALASATKSDIHAYANNLEGNHLVFQVLNLGMDNAVYRHGIHGLYRLFDIEIFSTQYSSHRPGEDMLFVDFL</sequence>
<proteinExistence type="predicted"/>
<feature type="domain" description="Rhamnogalacturonan lyase" evidence="1">
    <location>
        <begin position="113"/>
        <end position="251"/>
    </location>
</feature>
<dbReference type="PANTHER" id="PTHR32018">
    <property type="entry name" value="RHAMNOGALACTURONATE LYASE FAMILY PROTEIN"/>
    <property type="match status" value="1"/>
</dbReference>
<dbReference type="Proteomes" id="UP001419268">
    <property type="component" value="Unassembled WGS sequence"/>
</dbReference>
<gene>
    <name evidence="2" type="ORF">Scep_012888</name>
</gene>
<dbReference type="Pfam" id="PF14683">
    <property type="entry name" value="CBM-like"/>
    <property type="match status" value="1"/>
</dbReference>
<dbReference type="InterPro" id="IPR008979">
    <property type="entry name" value="Galactose-bd-like_sf"/>
</dbReference>
<dbReference type="Pfam" id="PF06045">
    <property type="entry name" value="Rhamnogal_lyase"/>
    <property type="match status" value="1"/>
</dbReference>
<dbReference type="SUPFAM" id="SSF49785">
    <property type="entry name" value="Galactose-binding domain-like"/>
    <property type="match status" value="1"/>
</dbReference>
<dbReference type="InterPro" id="IPR051850">
    <property type="entry name" value="Polysacch_Lyase_4"/>
</dbReference>
<dbReference type="InterPro" id="IPR029411">
    <property type="entry name" value="RG-lyase_III"/>
</dbReference>
<comment type="caution">
    <text evidence="2">The sequence shown here is derived from an EMBL/GenBank/DDBJ whole genome shotgun (WGS) entry which is preliminary data.</text>
</comment>
<dbReference type="PANTHER" id="PTHR32018:SF22">
    <property type="entry name" value="RHAMNOGALACTURONAN ENDOLYASE"/>
    <property type="match status" value="1"/>
</dbReference>
<dbReference type="InterPro" id="IPR010325">
    <property type="entry name" value="Rhamnogal_lyase"/>
</dbReference>
<name>A0AAP0PA01_9MAGN</name>
<evidence type="ECO:0000259" key="1">
    <source>
        <dbReference type="Pfam" id="PF14683"/>
    </source>
</evidence>